<dbReference type="EMBL" id="JAAAMU010000005">
    <property type="protein sequence ID" value="NBC69531.1"/>
    <property type="molecule type" value="Genomic_DNA"/>
</dbReference>
<protein>
    <recommendedName>
        <fullName evidence="3">Phospholipase C/D domain-containing protein</fullName>
    </recommendedName>
</protein>
<sequence>MGSRIMHYSIGTLLARELPIADEEQFLLGGIAPDVNKNMNEPKGRSHFIQMDAEGKQDIDLEGFHAKYVKHMAAPFILGYYYHLIADRMWVDSIYKPKIKWLPQPEKKEAQGKYYRDFWRLNGKLIDYYSLTLKPLQIQPVDMDEIDYRFLPDIIEDLTKDFELKDDAKDQDLEILDMQETIAVLEETVRICKAAYYGATEAVWKRT</sequence>
<dbReference type="AlphaFoldDB" id="A0A7X4YPX1"/>
<name>A0A7X4YPX1_9BACL</name>
<dbReference type="Proteomes" id="UP000558113">
    <property type="component" value="Unassembled WGS sequence"/>
</dbReference>
<evidence type="ECO:0000313" key="2">
    <source>
        <dbReference type="Proteomes" id="UP000558113"/>
    </source>
</evidence>
<gene>
    <name evidence="1" type="ORF">GT003_11055</name>
</gene>
<evidence type="ECO:0000313" key="1">
    <source>
        <dbReference type="EMBL" id="NBC69531.1"/>
    </source>
</evidence>
<reference evidence="1 2" key="1">
    <citation type="submission" date="2020-01" db="EMBL/GenBank/DDBJ databases">
        <title>Paenibacillus soybeanensis sp. nov. isolated from the nodules of soybean (Glycine max(L.) Merr).</title>
        <authorList>
            <person name="Wang H."/>
        </authorList>
    </citation>
    <scope>NUCLEOTIDE SEQUENCE [LARGE SCALE GENOMIC DNA]</scope>
    <source>
        <strain evidence="1 2">DSM 23054</strain>
    </source>
</reference>
<proteinExistence type="predicted"/>
<dbReference type="RefSeq" id="WP_161697506.1">
    <property type="nucleotide sequence ID" value="NZ_JAAAMU010000005.1"/>
</dbReference>
<keyword evidence="2" id="KW-1185">Reference proteome</keyword>
<organism evidence="1 2">
    <name type="scientific">Paenibacillus sacheonensis</name>
    <dbReference type="NCBI Taxonomy" id="742054"/>
    <lineage>
        <taxon>Bacteria</taxon>
        <taxon>Bacillati</taxon>
        <taxon>Bacillota</taxon>
        <taxon>Bacilli</taxon>
        <taxon>Bacillales</taxon>
        <taxon>Paenibacillaceae</taxon>
        <taxon>Paenibacillus</taxon>
    </lineage>
</organism>
<accession>A0A7X4YPX1</accession>
<comment type="caution">
    <text evidence="1">The sequence shown here is derived from an EMBL/GenBank/DDBJ whole genome shotgun (WGS) entry which is preliminary data.</text>
</comment>
<dbReference type="OrthoDB" id="9810012at2"/>
<evidence type="ECO:0008006" key="3">
    <source>
        <dbReference type="Google" id="ProtNLM"/>
    </source>
</evidence>